<dbReference type="GO" id="GO:0016020">
    <property type="term" value="C:membrane"/>
    <property type="evidence" value="ECO:0007669"/>
    <property type="project" value="UniProtKB-SubCell"/>
</dbReference>
<keyword evidence="8" id="KW-1185">Reference proteome</keyword>
<evidence type="ECO:0000256" key="3">
    <source>
        <dbReference type="ARBA" id="ARBA00022989"/>
    </source>
</evidence>
<evidence type="ECO:0000256" key="4">
    <source>
        <dbReference type="ARBA" id="ARBA00023136"/>
    </source>
</evidence>
<dbReference type="STRING" id="6239.Y43F8A.4.1"/>
<keyword evidence="2 5" id="KW-0812">Transmembrane</keyword>
<dbReference type="OMA" id="SIHCFFC"/>
<dbReference type="GO" id="GO:0008528">
    <property type="term" value="F:G protein-coupled peptide receptor activity"/>
    <property type="evidence" value="ECO:0007669"/>
    <property type="project" value="InterPro"/>
</dbReference>
<reference evidence="7 8" key="1">
    <citation type="journal article" date="1998" name="Science">
        <title>Genome sequence of the nematode C. elegans: a platform for investigating biology.</title>
        <authorList>
            <consortium name="The C. elegans sequencing consortium"/>
            <person name="Sulson J.E."/>
            <person name="Waterston R."/>
        </authorList>
    </citation>
    <scope>NUCLEOTIDE SEQUENCE [LARGE SCALE GENOMIC DNA]</scope>
    <source>
        <strain evidence="7 8">Bristol N2</strain>
    </source>
</reference>
<evidence type="ECO:0000313" key="9">
    <source>
        <dbReference type="WormBase" id="Y43F8A.4"/>
    </source>
</evidence>
<dbReference type="GeneID" id="189867"/>
<dbReference type="OrthoDB" id="5864054at2759"/>
<feature type="transmembrane region" description="Helical" evidence="5">
    <location>
        <begin position="29"/>
        <end position="55"/>
    </location>
</feature>
<name>Q9XWL4_CAEEL</name>
<comment type="subcellular location">
    <subcellularLocation>
        <location evidence="1">Membrane</location>
    </subcellularLocation>
</comment>
<protein>
    <submittedName>
        <fullName evidence="7">G-protein coupled receptors family 1 profile domain-containing protein</fullName>
    </submittedName>
</protein>
<gene>
    <name evidence="7 9" type="primary">srw-84</name>
    <name evidence="7" type="ORF">CELE_Y43F8A.4</name>
    <name evidence="9" type="ORF">Y43F8A.4</name>
</gene>
<dbReference type="PROSITE" id="PS50262">
    <property type="entry name" value="G_PROTEIN_RECEP_F1_2"/>
    <property type="match status" value="1"/>
</dbReference>
<feature type="transmembrane region" description="Helical" evidence="5">
    <location>
        <begin position="67"/>
        <end position="84"/>
    </location>
</feature>
<dbReference type="eggNOG" id="ENOG502THG7">
    <property type="taxonomic scope" value="Eukaryota"/>
</dbReference>
<evidence type="ECO:0000256" key="2">
    <source>
        <dbReference type="ARBA" id="ARBA00022692"/>
    </source>
</evidence>
<dbReference type="Gene3D" id="1.20.1070.10">
    <property type="entry name" value="Rhodopsin 7-helix transmembrane proteins"/>
    <property type="match status" value="1"/>
</dbReference>
<feature type="transmembrane region" description="Helical" evidence="5">
    <location>
        <begin position="121"/>
        <end position="140"/>
    </location>
</feature>
<dbReference type="PANTHER" id="PTHR22751:SF42">
    <property type="entry name" value="G-PROTEIN COUPLED RECEPTORS FAMILY 1 PROFILE DOMAIN-CONTAINING PROTEIN-RELATED"/>
    <property type="match status" value="1"/>
</dbReference>
<dbReference type="CTD" id="189867"/>
<dbReference type="AlphaFoldDB" id="Q9XWL4"/>
<dbReference type="PANTHER" id="PTHR22751">
    <property type="entry name" value="G-PROTEIN COUPLED RECEPTOR-RELATED"/>
    <property type="match status" value="1"/>
</dbReference>
<keyword evidence="3 5" id="KW-1133">Transmembrane helix</keyword>
<feature type="transmembrane region" description="Helical" evidence="5">
    <location>
        <begin position="152"/>
        <end position="175"/>
    </location>
</feature>
<dbReference type="SUPFAM" id="SSF81321">
    <property type="entry name" value="Family A G protein-coupled receptor-like"/>
    <property type="match status" value="1"/>
</dbReference>
<evidence type="ECO:0000313" key="7">
    <source>
        <dbReference type="EMBL" id="CAA21642.1"/>
    </source>
</evidence>
<dbReference type="KEGG" id="cel:CELE_Y43F8A.4"/>
<dbReference type="PhylomeDB" id="Q9XWL4"/>
<evidence type="ECO:0000259" key="6">
    <source>
        <dbReference type="PROSITE" id="PS50262"/>
    </source>
</evidence>
<keyword evidence="7" id="KW-0675">Receptor</keyword>
<dbReference type="Pfam" id="PF10324">
    <property type="entry name" value="7TM_GPCR_Srw"/>
    <property type="match status" value="1"/>
</dbReference>
<evidence type="ECO:0000256" key="1">
    <source>
        <dbReference type="ARBA" id="ARBA00004370"/>
    </source>
</evidence>
<dbReference type="InterPro" id="IPR019427">
    <property type="entry name" value="7TM_GPCR_serpentine_rcpt_Srw"/>
</dbReference>
<dbReference type="PIR" id="T26849">
    <property type="entry name" value="T26849"/>
</dbReference>
<dbReference type="InterPro" id="IPR017452">
    <property type="entry name" value="GPCR_Rhodpsn_7TM"/>
</dbReference>
<proteinExistence type="predicted"/>
<dbReference type="UCSC" id="Y43F8A.4">
    <property type="organism name" value="c. elegans"/>
</dbReference>
<dbReference type="PaxDb" id="6239-Y43F8A.4"/>
<evidence type="ECO:0000313" key="8">
    <source>
        <dbReference type="Proteomes" id="UP000001940"/>
    </source>
</evidence>
<dbReference type="RefSeq" id="NP_507772.1">
    <property type="nucleotide sequence ID" value="NM_075371.1"/>
</dbReference>
<evidence type="ECO:0000256" key="5">
    <source>
        <dbReference type="SAM" id="Phobius"/>
    </source>
</evidence>
<dbReference type="AGR" id="WB:WBGene00005831"/>
<dbReference type="WormBase" id="Y43F8A.4">
    <property type="protein sequence ID" value="CE21883"/>
    <property type="gene ID" value="WBGene00005831"/>
    <property type="gene designation" value="srw-84"/>
</dbReference>
<dbReference type="Proteomes" id="UP000001940">
    <property type="component" value="Chromosome V"/>
</dbReference>
<dbReference type="SMR" id="Q9XWL4"/>
<dbReference type="HOGENOM" id="CLU_043715_0_1_1"/>
<keyword evidence="4 5" id="KW-0472">Membrane</keyword>
<dbReference type="EMBL" id="BX284605">
    <property type="protein sequence ID" value="CAA21642.1"/>
    <property type="molecule type" value="Genomic_DNA"/>
</dbReference>
<feature type="transmembrane region" description="Helical" evidence="5">
    <location>
        <begin position="225"/>
        <end position="249"/>
    </location>
</feature>
<organism evidence="7 8">
    <name type="scientific">Caenorhabditis elegans</name>
    <dbReference type="NCBI Taxonomy" id="6239"/>
    <lineage>
        <taxon>Eukaryota</taxon>
        <taxon>Metazoa</taxon>
        <taxon>Ecdysozoa</taxon>
        <taxon>Nematoda</taxon>
        <taxon>Chromadorea</taxon>
        <taxon>Rhabditida</taxon>
        <taxon>Rhabditina</taxon>
        <taxon>Rhabditomorpha</taxon>
        <taxon>Rhabditoidea</taxon>
        <taxon>Rhabditidae</taxon>
        <taxon>Peloderinae</taxon>
        <taxon>Caenorhabditis</taxon>
    </lineage>
</organism>
<accession>Q9XWL4</accession>
<dbReference type="InParanoid" id="Q9XWL4"/>
<feature type="transmembrane region" description="Helical" evidence="5">
    <location>
        <begin position="307"/>
        <end position="337"/>
    </location>
</feature>
<sequence length="369" mass="43082">MNLEEYFIEVKPQEFQQFLRNLLQNSQNWAVFCSNLQIFMSFFGVFFNILHIFILLNKSMRRQATNVLIIGIAISDIFYLFYYVEGGTREFLENGIPGKCRPKKTEFLAYYIWIVTIFKDVFRRVSAFSGVSLALIRYLVMKYGARTNIRVYVTTSTSWALFFSTILFSLVISSINHVRYIVMRYPDWVPPESCKMYPPNTTLPWFEQVQNPDLGDFQRQISTKFLYIDGVFKIIPPILYPFLAFGLLWELKKARDSRKILMRKGEEHEMVHVTKLVIFMTIGYFLAETPVGISYFYLAYNMGEDFGIIFLANNITVIFVTFLIINSSIHCFFCFFLSSQYRLAFWSIFGCKCASSGSSVSNSRNMSSM</sequence>
<feature type="domain" description="G-protein coupled receptors family 1 profile" evidence="6">
    <location>
        <begin position="47"/>
        <end position="334"/>
    </location>
</feature>